<sequence length="194" mass="23262">MSNDSIVLELFGRVQKLEEKVRFLEGKLESQEYVQEEDNEEPVKQTLVTRANSRDYVADRLQQENPQFSIRKANREEGSGLVLTDEQGEKLILKYYYSKSFLEFPSGWHTVDISDIENDIFDIYTFAVSYQEEYFVFFYTRDELKSFVSRKRLNSSTKYYFYFHIENGKIVEVRDDEYNVSKYYDRWDLPSQLV</sequence>
<feature type="coiled-coil region" evidence="1">
    <location>
        <begin position="7"/>
        <end position="34"/>
    </location>
</feature>
<evidence type="ECO:0000256" key="1">
    <source>
        <dbReference type="SAM" id="Coils"/>
    </source>
</evidence>
<keyword evidence="3" id="KW-1185">Reference proteome</keyword>
<organism evidence="2 3">
    <name type="scientific">Peribacillus huizhouensis</name>
    <dbReference type="NCBI Taxonomy" id="1501239"/>
    <lineage>
        <taxon>Bacteria</taxon>
        <taxon>Bacillati</taxon>
        <taxon>Bacillota</taxon>
        <taxon>Bacilli</taxon>
        <taxon>Bacillales</taxon>
        <taxon>Bacillaceae</taxon>
        <taxon>Peribacillus</taxon>
    </lineage>
</organism>
<dbReference type="Proteomes" id="UP000626697">
    <property type="component" value="Unassembled WGS sequence"/>
</dbReference>
<reference evidence="2 3" key="1">
    <citation type="submission" date="2020-08" db="EMBL/GenBank/DDBJ databases">
        <title>Genomic Encyclopedia of Type Strains, Phase IV (KMG-IV): sequencing the most valuable type-strain genomes for metagenomic binning, comparative biology and taxonomic classification.</title>
        <authorList>
            <person name="Goeker M."/>
        </authorList>
    </citation>
    <scope>NUCLEOTIDE SEQUENCE [LARGE SCALE GENOMIC DNA]</scope>
    <source>
        <strain evidence="2 3">DSM 105481</strain>
    </source>
</reference>
<accession>A0ABR6CS77</accession>
<gene>
    <name evidence="2" type="ORF">HNP81_002881</name>
</gene>
<keyword evidence="1" id="KW-0175">Coiled coil</keyword>
<evidence type="ECO:0000313" key="3">
    <source>
        <dbReference type="Proteomes" id="UP000626697"/>
    </source>
</evidence>
<comment type="caution">
    <text evidence="2">The sequence shown here is derived from an EMBL/GenBank/DDBJ whole genome shotgun (WGS) entry which is preliminary data.</text>
</comment>
<evidence type="ECO:0000313" key="2">
    <source>
        <dbReference type="EMBL" id="MBA9027591.1"/>
    </source>
</evidence>
<proteinExistence type="predicted"/>
<protein>
    <submittedName>
        <fullName evidence="2">Uncharacterized protein</fullName>
    </submittedName>
</protein>
<name>A0ABR6CS77_9BACI</name>
<dbReference type="RefSeq" id="WP_182503029.1">
    <property type="nucleotide sequence ID" value="NZ_JACJHX010000008.1"/>
</dbReference>
<dbReference type="EMBL" id="JACJHX010000008">
    <property type="protein sequence ID" value="MBA9027591.1"/>
    <property type="molecule type" value="Genomic_DNA"/>
</dbReference>